<dbReference type="GO" id="GO:0000978">
    <property type="term" value="F:RNA polymerase II cis-regulatory region sequence-specific DNA binding"/>
    <property type="evidence" value="ECO:0007669"/>
    <property type="project" value="TreeGrafter"/>
</dbReference>
<keyword evidence="6" id="KW-0238">DNA-binding</keyword>
<comment type="subcellular location">
    <subcellularLocation>
        <location evidence="1">Nucleus</location>
    </subcellularLocation>
</comment>
<dbReference type="GO" id="GO:0000122">
    <property type="term" value="P:negative regulation of transcription by RNA polymerase II"/>
    <property type="evidence" value="ECO:0007669"/>
    <property type="project" value="TreeGrafter"/>
</dbReference>
<dbReference type="GO" id="GO:0045944">
    <property type="term" value="P:positive regulation of transcription by RNA polymerase II"/>
    <property type="evidence" value="ECO:0007669"/>
    <property type="project" value="TreeGrafter"/>
</dbReference>
<dbReference type="GO" id="GO:0000981">
    <property type="term" value="F:DNA-binding transcription factor activity, RNA polymerase II-specific"/>
    <property type="evidence" value="ECO:0007669"/>
    <property type="project" value="TreeGrafter"/>
</dbReference>
<keyword evidence="4" id="KW-0862">Zinc</keyword>
<keyword evidence="8" id="KW-0539">Nucleus</keyword>
<organism evidence="11 12">
    <name type="scientific">Portunus trituberculatus</name>
    <name type="common">Swimming crab</name>
    <name type="synonym">Neptunus trituberculatus</name>
    <dbReference type="NCBI Taxonomy" id="210409"/>
    <lineage>
        <taxon>Eukaryota</taxon>
        <taxon>Metazoa</taxon>
        <taxon>Ecdysozoa</taxon>
        <taxon>Arthropoda</taxon>
        <taxon>Crustacea</taxon>
        <taxon>Multicrustacea</taxon>
        <taxon>Malacostraca</taxon>
        <taxon>Eumalacostraca</taxon>
        <taxon>Eucarida</taxon>
        <taxon>Decapoda</taxon>
        <taxon>Pleocyemata</taxon>
        <taxon>Brachyura</taxon>
        <taxon>Eubrachyura</taxon>
        <taxon>Portunoidea</taxon>
        <taxon>Portunidae</taxon>
        <taxon>Portuninae</taxon>
        <taxon>Portunus</taxon>
    </lineage>
</organism>
<gene>
    <name evidence="11" type="primary">Gata2</name>
    <name evidence="11" type="ORF">E2C01_068851</name>
</gene>
<feature type="domain" description="GATA-type" evidence="10">
    <location>
        <begin position="41"/>
        <end position="94"/>
    </location>
</feature>
<dbReference type="Gene3D" id="3.30.50.10">
    <property type="entry name" value="Erythroid Transcription Factor GATA-1, subunit A"/>
    <property type="match status" value="1"/>
</dbReference>
<dbReference type="InterPro" id="IPR000679">
    <property type="entry name" value="Znf_GATA"/>
</dbReference>
<reference evidence="11 12" key="1">
    <citation type="submission" date="2019-05" db="EMBL/GenBank/DDBJ databases">
        <title>Another draft genome of Portunus trituberculatus and its Hox gene families provides insights of decapod evolution.</title>
        <authorList>
            <person name="Jeong J.-H."/>
            <person name="Song I."/>
            <person name="Kim S."/>
            <person name="Choi T."/>
            <person name="Kim D."/>
            <person name="Ryu S."/>
            <person name="Kim W."/>
        </authorList>
    </citation>
    <scope>NUCLEOTIDE SEQUENCE [LARGE SCALE GENOMIC DNA]</scope>
    <source>
        <tissue evidence="11">Muscle</tissue>
    </source>
</reference>
<dbReference type="InterPro" id="IPR013088">
    <property type="entry name" value="Znf_NHR/GATA"/>
</dbReference>
<dbReference type="GO" id="GO:0045165">
    <property type="term" value="P:cell fate commitment"/>
    <property type="evidence" value="ECO:0007669"/>
    <property type="project" value="TreeGrafter"/>
</dbReference>
<evidence type="ECO:0000256" key="4">
    <source>
        <dbReference type="ARBA" id="ARBA00022833"/>
    </source>
</evidence>
<evidence type="ECO:0000256" key="6">
    <source>
        <dbReference type="ARBA" id="ARBA00023125"/>
    </source>
</evidence>
<dbReference type="Pfam" id="PF00320">
    <property type="entry name" value="GATA"/>
    <property type="match status" value="1"/>
</dbReference>
<dbReference type="AlphaFoldDB" id="A0A5B7HNH6"/>
<keyword evidence="2" id="KW-0479">Metal-binding</keyword>
<dbReference type="SMART" id="SM00401">
    <property type="entry name" value="ZnF_GATA"/>
    <property type="match status" value="1"/>
</dbReference>
<evidence type="ECO:0000256" key="3">
    <source>
        <dbReference type="ARBA" id="ARBA00022771"/>
    </source>
</evidence>
<dbReference type="Proteomes" id="UP000324222">
    <property type="component" value="Unassembled WGS sequence"/>
</dbReference>
<keyword evidence="3 9" id="KW-0863">Zinc-finger</keyword>
<dbReference type="OrthoDB" id="515401at2759"/>
<evidence type="ECO:0000256" key="8">
    <source>
        <dbReference type="ARBA" id="ARBA00023242"/>
    </source>
</evidence>
<dbReference type="FunFam" id="3.30.50.10:FF:000032">
    <property type="entry name" value="Transcription factor GATA-3"/>
    <property type="match status" value="1"/>
</dbReference>
<evidence type="ECO:0000256" key="7">
    <source>
        <dbReference type="ARBA" id="ARBA00023163"/>
    </source>
</evidence>
<evidence type="ECO:0000256" key="9">
    <source>
        <dbReference type="PROSITE-ProRule" id="PRU00094"/>
    </source>
</evidence>
<name>A0A5B7HNH6_PORTR</name>
<evidence type="ECO:0000256" key="5">
    <source>
        <dbReference type="ARBA" id="ARBA00023015"/>
    </source>
</evidence>
<evidence type="ECO:0000313" key="11">
    <source>
        <dbReference type="EMBL" id="MPC74491.1"/>
    </source>
</evidence>
<dbReference type="PROSITE" id="PS00344">
    <property type="entry name" value="GATA_ZN_FINGER_1"/>
    <property type="match status" value="1"/>
</dbReference>
<dbReference type="SUPFAM" id="SSF57716">
    <property type="entry name" value="Glucocorticoid receptor-like (DNA-binding domain)"/>
    <property type="match status" value="1"/>
</dbReference>
<sequence>MEGPTAAPGHALPALDDYYPYYGLQPRSYDTMKSRRLSGQRRSSQICTNCHTTVTSLWRRNSQGDPVCNACGLYFKLHNVNRPITMKKESIQVSLTHSLTCPVCLRDSLGKSSKERGKVHYLKVSVIIKATGSFTI</sequence>
<dbReference type="CDD" id="cd00202">
    <property type="entry name" value="ZnF_GATA"/>
    <property type="match status" value="1"/>
</dbReference>
<dbReference type="GO" id="GO:0008270">
    <property type="term" value="F:zinc ion binding"/>
    <property type="evidence" value="ECO:0007669"/>
    <property type="project" value="UniProtKB-KW"/>
</dbReference>
<dbReference type="PROSITE" id="PS50114">
    <property type="entry name" value="GATA_ZN_FINGER_2"/>
    <property type="match status" value="1"/>
</dbReference>
<proteinExistence type="predicted"/>
<dbReference type="InterPro" id="IPR039355">
    <property type="entry name" value="Transcription_factor_GATA"/>
</dbReference>
<dbReference type="EMBL" id="VSRR010039019">
    <property type="protein sequence ID" value="MPC74491.1"/>
    <property type="molecule type" value="Genomic_DNA"/>
</dbReference>
<accession>A0A5B7HNH6</accession>
<keyword evidence="5" id="KW-0805">Transcription regulation</keyword>
<evidence type="ECO:0000259" key="10">
    <source>
        <dbReference type="PROSITE" id="PS50114"/>
    </source>
</evidence>
<dbReference type="PANTHER" id="PTHR10071:SF281">
    <property type="entry name" value="BOX A-BINDING FACTOR-RELATED"/>
    <property type="match status" value="1"/>
</dbReference>
<evidence type="ECO:0000313" key="12">
    <source>
        <dbReference type="Proteomes" id="UP000324222"/>
    </source>
</evidence>
<keyword evidence="7" id="KW-0804">Transcription</keyword>
<protein>
    <submittedName>
        <fullName evidence="11">Endothelial transcription factor GATA-2</fullName>
    </submittedName>
</protein>
<comment type="caution">
    <text evidence="11">The sequence shown here is derived from an EMBL/GenBank/DDBJ whole genome shotgun (WGS) entry which is preliminary data.</text>
</comment>
<dbReference type="GO" id="GO:0005634">
    <property type="term" value="C:nucleus"/>
    <property type="evidence" value="ECO:0007669"/>
    <property type="project" value="UniProtKB-SubCell"/>
</dbReference>
<evidence type="ECO:0000256" key="1">
    <source>
        <dbReference type="ARBA" id="ARBA00004123"/>
    </source>
</evidence>
<evidence type="ECO:0000256" key="2">
    <source>
        <dbReference type="ARBA" id="ARBA00022723"/>
    </source>
</evidence>
<keyword evidence="12" id="KW-1185">Reference proteome</keyword>
<dbReference type="PRINTS" id="PR00619">
    <property type="entry name" value="GATAZNFINGER"/>
</dbReference>
<dbReference type="PANTHER" id="PTHR10071">
    <property type="entry name" value="TRANSCRIPTION FACTOR GATA FAMILY MEMBER"/>
    <property type="match status" value="1"/>
</dbReference>